<dbReference type="EMBL" id="PKPP01012190">
    <property type="protein sequence ID" value="PWA42793.1"/>
    <property type="molecule type" value="Genomic_DNA"/>
</dbReference>
<keyword evidence="2" id="KW-1185">Reference proteome</keyword>
<sequence length="145" mass="16739">MENLQEIWVKKESELAQNQMARLRVRLEHEKTKIETGITQVENLLQIGGRMTDINRCWEGLSKQIEQGRAKTDDIVSELKNIRYDLTKLPISKRAEMQACFSSLCSEANNVVTKIIDLVKILCDVKGRRFHVYFDELSTILEPSS</sequence>
<dbReference type="Proteomes" id="UP000245207">
    <property type="component" value="Unassembled WGS sequence"/>
</dbReference>
<reference evidence="1 2" key="1">
    <citation type="journal article" date="2018" name="Mol. Plant">
        <title>The genome of Artemisia annua provides insight into the evolution of Asteraceae family and artemisinin biosynthesis.</title>
        <authorList>
            <person name="Shen Q."/>
            <person name="Zhang L."/>
            <person name="Liao Z."/>
            <person name="Wang S."/>
            <person name="Yan T."/>
            <person name="Shi P."/>
            <person name="Liu M."/>
            <person name="Fu X."/>
            <person name="Pan Q."/>
            <person name="Wang Y."/>
            <person name="Lv Z."/>
            <person name="Lu X."/>
            <person name="Zhang F."/>
            <person name="Jiang W."/>
            <person name="Ma Y."/>
            <person name="Chen M."/>
            <person name="Hao X."/>
            <person name="Li L."/>
            <person name="Tang Y."/>
            <person name="Lv G."/>
            <person name="Zhou Y."/>
            <person name="Sun X."/>
            <person name="Brodelius P.E."/>
            <person name="Rose J.K.C."/>
            <person name="Tang K."/>
        </authorList>
    </citation>
    <scope>NUCLEOTIDE SEQUENCE [LARGE SCALE GENOMIC DNA]</scope>
    <source>
        <strain evidence="2">cv. Huhao1</strain>
        <tissue evidence="1">Leaf</tissue>
    </source>
</reference>
<evidence type="ECO:0000313" key="1">
    <source>
        <dbReference type="EMBL" id="PWA42793.1"/>
    </source>
</evidence>
<comment type="caution">
    <text evidence="1">The sequence shown here is derived from an EMBL/GenBank/DDBJ whole genome shotgun (WGS) entry which is preliminary data.</text>
</comment>
<protein>
    <submittedName>
        <fullName evidence="1">F-box domain, Leucine-rich repeat domain, L domain-like protein</fullName>
    </submittedName>
</protein>
<name>A0A2U1L1A6_ARTAN</name>
<dbReference type="AlphaFoldDB" id="A0A2U1L1A6"/>
<gene>
    <name evidence="1" type="ORF">CTI12_AA543160</name>
</gene>
<proteinExistence type="predicted"/>
<organism evidence="1 2">
    <name type="scientific">Artemisia annua</name>
    <name type="common">Sweet wormwood</name>
    <dbReference type="NCBI Taxonomy" id="35608"/>
    <lineage>
        <taxon>Eukaryota</taxon>
        <taxon>Viridiplantae</taxon>
        <taxon>Streptophyta</taxon>
        <taxon>Embryophyta</taxon>
        <taxon>Tracheophyta</taxon>
        <taxon>Spermatophyta</taxon>
        <taxon>Magnoliopsida</taxon>
        <taxon>eudicotyledons</taxon>
        <taxon>Gunneridae</taxon>
        <taxon>Pentapetalae</taxon>
        <taxon>asterids</taxon>
        <taxon>campanulids</taxon>
        <taxon>Asterales</taxon>
        <taxon>Asteraceae</taxon>
        <taxon>Asteroideae</taxon>
        <taxon>Anthemideae</taxon>
        <taxon>Artemisiinae</taxon>
        <taxon>Artemisia</taxon>
    </lineage>
</organism>
<dbReference type="OrthoDB" id="1721352at2759"/>
<accession>A0A2U1L1A6</accession>
<evidence type="ECO:0000313" key="2">
    <source>
        <dbReference type="Proteomes" id="UP000245207"/>
    </source>
</evidence>